<dbReference type="GO" id="GO:0009847">
    <property type="term" value="P:spore germination"/>
    <property type="evidence" value="ECO:0007669"/>
    <property type="project" value="InterPro"/>
</dbReference>
<feature type="domain" description="Spore germination protein N-terminal" evidence="9">
    <location>
        <begin position="21"/>
        <end position="196"/>
    </location>
</feature>
<dbReference type="InterPro" id="IPR038501">
    <property type="entry name" value="Spore_GerAC_C_sf"/>
</dbReference>
<evidence type="ECO:0000256" key="5">
    <source>
        <dbReference type="ARBA" id="ARBA00023136"/>
    </source>
</evidence>
<sequence length="408" mass="45970">MKKRIFILICISSFLLTGCWDSTELNDVSIVTGIAIDPGKEKRYRLTVGYVNASILSPQIPFEGAPVSVMTLEGNSLPEISARMNIGVSRKLVFSHTRALYINEEVAKNDGVGSFLDSLERNPQFRNDFNILITKGDSAEKFPTINDPVERVPSLKVQKQIKSILKNWGGDPRVRLTDFIDAIVSQGRSPIASSVTIEGNPEKGKNVESNMETKAPARILLAGIAVFEKDKLAGYLSLEDTRNYLWTQKLESTMVTIPCGKHGEELKEKLYFDLAIMNNKSTIKTFYKGDQPHLKVDIYSEARLTSMQCNEDLSKKETYLDLEQKSSKYVKDMIVATIKKVQDEFGLDIFGFGEALHRQNYQKAKEVEEKWDEEFARADVDVNVHVAIRRSGIRNKSFLSEVPANKED</sequence>
<dbReference type="OrthoDB" id="9816067at2"/>
<dbReference type="PANTHER" id="PTHR35789:SF1">
    <property type="entry name" value="SPORE GERMINATION PROTEIN B3"/>
    <property type="match status" value="1"/>
</dbReference>
<dbReference type="InterPro" id="IPR057336">
    <property type="entry name" value="GerAC_N"/>
</dbReference>
<comment type="subcellular location">
    <subcellularLocation>
        <location evidence="1">Membrane</location>
        <topology evidence="1">Lipid-anchor</topology>
    </subcellularLocation>
</comment>
<dbReference type="Proteomes" id="UP000682111">
    <property type="component" value="Unassembled WGS sequence"/>
</dbReference>
<dbReference type="PANTHER" id="PTHR35789">
    <property type="entry name" value="SPORE GERMINATION PROTEIN B3"/>
    <property type="match status" value="1"/>
</dbReference>
<dbReference type="InterPro" id="IPR008844">
    <property type="entry name" value="Spore_GerAC-like"/>
</dbReference>
<dbReference type="RefSeq" id="WP_137742972.1">
    <property type="nucleotide sequence ID" value="NZ_BORC01000007.1"/>
</dbReference>
<keyword evidence="5" id="KW-0472">Membrane</keyword>
<comment type="caution">
    <text evidence="10">The sequence shown here is derived from an EMBL/GenBank/DDBJ whole genome shotgun (WGS) entry which is preliminary data.</text>
</comment>
<dbReference type="GO" id="GO:0016020">
    <property type="term" value="C:membrane"/>
    <property type="evidence" value="ECO:0007669"/>
    <property type="project" value="UniProtKB-SubCell"/>
</dbReference>
<evidence type="ECO:0000313" key="10">
    <source>
        <dbReference type="EMBL" id="GIN63535.1"/>
    </source>
</evidence>
<dbReference type="Pfam" id="PF25198">
    <property type="entry name" value="Spore_GerAC_N"/>
    <property type="match status" value="1"/>
</dbReference>
<dbReference type="Pfam" id="PF05504">
    <property type="entry name" value="Spore_GerAC"/>
    <property type="match status" value="1"/>
</dbReference>
<dbReference type="PROSITE" id="PS51257">
    <property type="entry name" value="PROKAR_LIPOPROTEIN"/>
    <property type="match status" value="1"/>
</dbReference>
<comment type="similarity">
    <text evidence="2">Belongs to the GerABKC lipoprotein family.</text>
</comment>
<keyword evidence="6" id="KW-0564">Palmitate</keyword>
<proteinExistence type="inferred from homology"/>
<evidence type="ECO:0000313" key="11">
    <source>
        <dbReference type="Proteomes" id="UP000682111"/>
    </source>
</evidence>
<keyword evidence="7" id="KW-0449">Lipoprotein</keyword>
<dbReference type="AlphaFoldDB" id="A0A919WKB3"/>
<gene>
    <name evidence="10" type="ORF">J27TS8_35280</name>
</gene>
<accession>A0A919WKB3</accession>
<evidence type="ECO:0000256" key="7">
    <source>
        <dbReference type="ARBA" id="ARBA00023288"/>
    </source>
</evidence>
<evidence type="ECO:0000256" key="3">
    <source>
        <dbReference type="ARBA" id="ARBA00022544"/>
    </source>
</evidence>
<keyword evidence="4" id="KW-0732">Signal</keyword>
<evidence type="ECO:0008006" key="12">
    <source>
        <dbReference type="Google" id="ProtNLM"/>
    </source>
</evidence>
<evidence type="ECO:0000256" key="4">
    <source>
        <dbReference type="ARBA" id="ARBA00022729"/>
    </source>
</evidence>
<organism evidence="10 11">
    <name type="scientific">Robertmurraya siralis</name>
    <dbReference type="NCBI Taxonomy" id="77777"/>
    <lineage>
        <taxon>Bacteria</taxon>
        <taxon>Bacillati</taxon>
        <taxon>Bacillota</taxon>
        <taxon>Bacilli</taxon>
        <taxon>Bacillales</taxon>
        <taxon>Bacillaceae</taxon>
        <taxon>Robertmurraya</taxon>
    </lineage>
</organism>
<dbReference type="InterPro" id="IPR046953">
    <property type="entry name" value="Spore_GerAC-like_C"/>
</dbReference>
<evidence type="ECO:0000256" key="2">
    <source>
        <dbReference type="ARBA" id="ARBA00007886"/>
    </source>
</evidence>
<evidence type="ECO:0000259" key="8">
    <source>
        <dbReference type="Pfam" id="PF05504"/>
    </source>
</evidence>
<dbReference type="NCBIfam" id="TIGR02887">
    <property type="entry name" value="spore_ger_x_C"/>
    <property type="match status" value="1"/>
</dbReference>
<keyword evidence="11" id="KW-1185">Reference proteome</keyword>
<evidence type="ECO:0000259" key="9">
    <source>
        <dbReference type="Pfam" id="PF25198"/>
    </source>
</evidence>
<reference evidence="10" key="1">
    <citation type="submission" date="2021-03" db="EMBL/GenBank/DDBJ databases">
        <title>Antimicrobial resistance genes in bacteria isolated from Japanese honey, and their potential for conferring macrolide and lincosamide resistance in the American foulbrood pathogen Paenibacillus larvae.</title>
        <authorList>
            <person name="Okamoto M."/>
            <person name="Kumagai M."/>
            <person name="Kanamori H."/>
            <person name="Takamatsu D."/>
        </authorList>
    </citation>
    <scope>NUCLEOTIDE SEQUENCE</scope>
    <source>
        <strain evidence="10">J27TS8</strain>
    </source>
</reference>
<feature type="domain" description="Spore germination GerAC-like C-terminal" evidence="8">
    <location>
        <begin position="223"/>
        <end position="392"/>
    </location>
</feature>
<dbReference type="EMBL" id="BORC01000007">
    <property type="protein sequence ID" value="GIN63535.1"/>
    <property type="molecule type" value="Genomic_DNA"/>
</dbReference>
<evidence type="ECO:0000256" key="1">
    <source>
        <dbReference type="ARBA" id="ARBA00004635"/>
    </source>
</evidence>
<name>A0A919WKB3_9BACI</name>
<dbReference type="Gene3D" id="3.30.300.210">
    <property type="entry name" value="Nutrient germinant receptor protein C, domain 3"/>
    <property type="match status" value="1"/>
</dbReference>
<keyword evidence="3" id="KW-0309">Germination</keyword>
<evidence type="ECO:0000256" key="6">
    <source>
        <dbReference type="ARBA" id="ARBA00023139"/>
    </source>
</evidence>
<protein>
    <recommendedName>
        <fullName evidence="12">Ger(X)C family spore germination protein</fullName>
    </recommendedName>
</protein>